<dbReference type="AlphaFoldDB" id="A0A8C7NYX3"/>
<evidence type="ECO:0000256" key="2">
    <source>
        <dbReference type="ARBA" id="ARBA00022803"/>
    </source>
</evidence>
<dbReference type="InterPro" id="IPR011990">
    <property type="entry name" value="TPR-like_helical_dom_sf"/>
</dbReference>
<dbReference type="Ensembl" id="ENSOMYT00000016400.2">
    <property type="protein sequence ID" value="ENSOMYP00000014838.2"/>
    <property type="gene ID" value="ENSOMYG00000007324.2"/>
</dbReference>
<dbReference type="SUPFAM" id="SSF48452">
    <property type="entry name" value="TPR-like"/>
    <property type="match status" value="2"/>
</dbReference>
<dbReference type="InterPro" id="IPR019734">
    <property type="entry name" value="TPR_rpt"/>
</dbReference>
<dbReference type="InterPro" id="IPR025986">
    <property type="entry name" value="RPAP3-like_C"/>
</dbReference>
<dbReference type="PANTHER" id="PTHR46423">
    <property type="entry name" value="RNA POLYMERASE II-ASSOCIATED PROTEIN 3"/>
    <property type="match status" value="1"/>
</dbReference>
<dbReference type="GO" id="GO:0101031">
    <property type="term" value="C:protein folding chaperone complex"/>
    <property type="evidence" value="ECO:0007669"/>
    <property type="project" value="TreeGrafter"/>
</dbReference>
<evidence type="ECO:0000256" key="3">
    <source>
        <dbReference type="ARBA" id="ARBA00038275"/>
    </source>
</evidence>
<dbReference type="SMART" id="SM00028">
    <property type="entry name" value="TPR"/>
    <property type="match status" value="5"/>
</dbReference>
<feature type="compositionally biased region" description="Polar residues" evidence="6">
    <location>
        <begin position="42"/>
        <end position="52"/>
    </location>
</feature>
<evidence type="ECO:0000256" key="5">
    <source>
        <dbReference type="PROSITE-ProRule" id="PRU00339"/>
    </source>
</evidence>
<dbReference type="GeneTree" id="ENSGT00940000156749"/>
<organism evidence="8 9">
    <name type="scientific">Oncorhynchus mykiss</name>
    <name type="common">Rainbow trout</name>
    <name type="synonym">Salmo gairdneri</name>
    <dbReference type="NCBI Taxonomy" id="8022"/>
    <lineage>
        <taxon>Eukaryota</taxon>
        <taxon>Metazoa</taxon>
        <taxon>Chordata</taxon>
        <taxon>Craniata</taxon>
        <taxon>Vertebrata</taxon>
        <taxon>Euteleostomi</taxon>
        <taxon>Actinopterygii</taxon>
        <taxon>Neopterygii</taxon>
        <taxon>Teleostei</taxon>
        <taxon>Protacanthopterygii</taxon>
        <taxon>Salmoniformes</taxon>
        <taxon>Salmonidae</taxon>
        <taxon>Salmoninae</taxon>
        <taxon>Oncorhynchus</taxon>
    </lineage>
</organism>
<reference evidence="8" key="1">
    <citation type="submission" date="2020-07" db="EMBL/GenBank/DDBJ databases">
        <title>A long reads based de novo assembly of the rainbow trout Arlee double haploid line genome.</title>
        <authorList>
            <person name="Gao G."/>
            <person name="Palti Y."/>
        </authorList>
    </citation>
    <scope>NUCLEOTIDE SEQUENCE [LARGE SCALE GENOMIC DNA]</scope>
</reference>
<feature type="repeat" description="TPR" evidence="5">
    <location>
        <begin position="264"/>
        <end position="297"/>
    </location>
</feature>
<feature type="region of interest" description="Disordered" evidence="6">
    <location>
        <begin position="477"/>
        <end position="503"/>
    </location>
</feature>
<evidence type="ECO:0000256" key="4">
    <source>
        <dbReference type="ARBA" id="ARBA00040133"/>
    </source>
</evidence>
<accession>A0A8C7NYX3</accession>
<reference evidence="8" key="2">
    <citation type="submission" date="2025-08" db="UniProtKB">
        <authorList>
            <consortium name="Ensembl"/>
        </authorList>
    </citation>
    <scope>IDENTIFICATION</scope>
</reference>
<dbReference type="Pfam" id="PF13181">
    <property type="entry name" value="TPR_8"/>
    <property type="match status" value="1"/>
</dbReference>
<feature type="repeat" description="TPR" evidence="5">
    <location>
        <begin position="132"/>
        <end position="165"/>
    </location>
</feature>
<evidence type="ECO:0000259" key="7">
    <source>
        <dbReference type="Pfam" id="PF13877"/>
    </source>
</evidence>
<evidence type="ECO:0000313" key="9">
    <source>
        <dbReference type="Proteomes" id="UP000694395"/>
    </source>
</evidence>
<dbReference type="PROSITE" id="PS50005">
    <property type="entry name" value="TPR"/>
    <property type="match status" value="3"/>
</dbReference>
<dbReference type="Pfam" id="PF00515">
    <property type="entry name" value="TPR_1"/>
    <property type="match status" value="1"/>
</dbReference>
<feature type="region of interest" description="Disordered" evidence="6">
    <location>
        <begin position="106"/>
        <end position="139"/>
    </location>
</feature>
<dbReference type="InterPro" id="IPR051966">
    <property type="entry name" value="RPAP3"/>
</dbReference>
<proteinExistence type="inferred from homology"/>
<name>A0A8C7NYX3_ONCMY</name>
<protein>
    <recommendedName>
        <fullName evidence="4">RNA polymerase II-associated protein 3</fullName>
    </recommendedName>
</protein>
<dbReference type="Proteomes" id="UP000694395">
    <property type="component" value="Chromosome 21"/>
</dbReference>
<evidence type="ECO:0000256" key="1">
    <source>
        <dbReference type="ARBA" id="ARBA00022737"/>
    </source>
</evidence>
<keyword evidence="1" id="KW-0677">Repeat</keyword>
<sequence length="621" mass="70105">MSENKAIELQLQMRQNAEDLHNFMKDLDSWETDIKKKDEQLRSGSVGESQKSLPPVRNKDYKKKREKKKASDNNAKTETKQAPRIKSYDYQSWDKFDVDKVLESMDKEDSAAESNDSESEDSGVPATDQDTALAEKEKGNQLFKEGKYDDAIECYTRGMGADPYNPVLPTNRAACFFRLKKFAVAESDCNLSIALDSNYFKAFARRGAARFAQQHYESALEDYVMVLKLDPGNLEAQNEVMKCKEVRHYLQQQLMEEQQRRQEAVVQKDRGNAYFKEGKYEAAVEYYTKGMEADSTNVLLPANRAMAYLKLQRYKEAEEDCSKAIALDGTYSKAFARRGTARAALGLLKQAIEGTVDRHPRGYILLVGHMSLATILCRLGMFLCNYLEQIHTTMFLLDFFVSQKPLRRVDIEEVGGKILVQKEPSAVFTSTTAPCFRPQKTTSIADTVREGQGEASPPSTSPSAKILKIEEISNIPSHSPATVSEPTEPPATPSTEVVPPAPTNSFQLEADLRKIGNGPEVIYKYLKQIQPQAYAKIFQSSLEPDILNQILRTLQSFYIKKEEPPVILEILRNLAGVRRFDMAVMFMSIPEKKVLQELFDFLRQAGLEDVSVGALQKKYGV</sequence>
<feature type="compositionally biased region" description="Basic and acidic residues" evidence="6">
    <location>
        <begin position="69"/>
        <end position="81"/>
    </location>
</feature>
<comment type="similarity">
    <text evidence="3">Belongs to the RPAP3 family.</text>
</comment>
<feature type="repeat" description="TPR" evidence="5">
    <location>
        <begin position="200"/>
        <end position="233"/>
    </location>
</feature>
<reference evidence="8" key="3">
    <citation type="submission" date="2025-09" db="UniProtKB">
        <authorList>
            <consortium name="Ensembl"/>
        </authorList>
    </citation>
    <scope>IDENTIFICATION</scope>
</reference>
<evidence type="ECO:0000256" key="6">
    <source>
        <dbReference type="SAM" id="MobiDB-lite"/>
    </source>
</evidence>
<keyword evidence="9" id="KW-1185">Reference proteome</keyword>
<feature type="domain" description="RNA-polymerase II-associated protein 3-like C-terminal" evidence="7">
    <location>
        <begin position="501"/>
        <end position="592"/>
    </location>
</feature>
<dbReference type="Gene3D" id="1.25.40.10">
    <property type="entry name" value="Tetratricopeptide repeat domain"/>
    <property type="match status" value="2"/>
</dbReference>
<evidence type="ECO:0000313" key="8">
    <source>
        <dbReference type="Ensembl" id="ENSOMYP00000014838.2"/>
    </source>
</evidence>
<keyword evidence="2 5" id="KW-0802">TPR repeat</keyword>
<dbReference type="Pfam" id="PF13877">
    <property type="entry name" value="RPAP3_C"/>
    <property type="match status" value="1"/>
</dbReference>
<feature type="region of interest" description="Disordered" evidence="6">
    <location>
        <begin position="35"/>
        <end position="83"/>
    </location>
</feature>
<dbReference type="PANTHER" id="PTHR46423:SF1">
    <property type="entry name" value="RNA POLYMERASE II-ASSOCIATED PROTEIN 3"/>
    <property type="match status" value="1"/>
</dbReference>